<sequence length="57" mass="6670">MDTYYDKVDFARYAVLMIISGAYLSTSLLSVVVVFIGLVIYLYLSRLRYKHEVEDKK</sequence>
<keyword evidence="1" id="KW-0472">Membrane</keyword>
<dbReference type="AlphaFoldDB" id="A0A0R1W0F5"/>
<evidence type="ECO:0000256" key="1">
    <source>
        <dbReference type="SAM" id="Phobius"/>
    </source>
</evidence>
<dbReference type="RefSeq" id="WP_155804412.1">
    <property type="nucleotide sequence ID" value="NZ_AZGF01000044.1"/>
</dbReference>
<proteinExistence type="predicted"/>
<protein>
    <submittedName>
        <fullName evidence="2">Uncharacterized protein</fullName>
    </submittedName>
</protein>
<accession>A0A0R1W0F5</accession>
<dbReference type="Proteomes" id="UP000051820">
    <property type="component" value="Unassembled WGS sequence"/>
</dbReference>
<keyword evidence="3" id="KW-1185">Reference proteome</keyword>
<gene>
    <name evidence="2" type="ORF">FD16_GL001845</name>
</gene>
<name>A0A0R1W0F5_9LACO</name>
<keyword evidence="1" id="KW-0812">Transmembrane</keyword>
<reference evidence="2 3" key="1">
    <citation type="journal article" date="2015" name="Genome Announc.">
        <title>Expanding the biotechnology potential of lactobacilli through comparative genomics of 213 strains and associated genera.</title>
        <authorList>
            <person name="Sun Z."/>
            <person name="Harris H.M."/>
            <person name="McCann A."/>
            <person name="Guo C."/>
            <person name="Argimon S."/>
            <person name="Zhang W."/>
            <person name="Yang X."/>
            <person name="Jeffery I.B."/>
            <person name="Cooney J.C."/>
            <person name="Kagawa T.F."/>
            <person name="Liu W."/>
            <person name="Song Y."/>
            <person name="Salvetti E."/>
            <person name="Wrobel A."/>
            <person name="Rasinkangas P."/>
            <person name="Parkhill J."/>
            <person name="Rea M.C."/>
            <person name="O'Sullivan O."/>
            <person name="Ritari J."/>
            <person name="Douillard F.P."/>
            <person name="Paul Ross R."/>
            <person name="Yang R."/>
            <person name="Briner A.E."/>
            <person name="Felis G.E."/>
            <person name="de Vos W.M."/>
            <person name="Barrangou R."/>
            <person name="Klaenhammer T.R."/>
            <person name="Caufield P.W."/>
            <person name="Cui Y."/>
            <person name="Zhang H."/>
            <person name="O'Toole P.W."/>
        </authorList>
    </citation>
    <scope>NUCLEOTIDE SEQUENCE [LARGE SCALE GENOMIC DNA]</scope>
    <source>
        <strain evidence="2 3">DSM 5007</strain>
    </source>
</reference>
<evidence type="ECO:0000313" key="3">
    <source>
        <dbReference type="Proteomes" id="UP000051820"/>
    </source>
</evidence>
<feature type="transmembrane region" description="Helical" evidence="1">
    <location>
        <begin position="13"/>
        <end position="44"/>
    </location>
</feature>
<organism evidence="2 3">
    <name type="scientific">Paucilactobacillus suebicus DSM 5007 = KCTC 3549</name>
    <dbReference type="NCBI Taxonomy" id="1423807"/>
    <lineage>
        <taxon>Bacteria</taxon>
        <taxon>Bacillati</taxon>
        <taxon>Bacillota</taxon>
        <taxon>Bacilli</taxon>
        <taxon>Lactobacillales</taxon>
        <taxon>Lactobacillaceae</taxon>
        <taxon>Paucilactobacillus</taxon>
    </lineage>
</organism>
<dbReference type="PATRIC" id="fig|1423807.3.peg.1890"/>
<evidence type="ECO:0000313" key="2">
    <source>
        <dbReference type="EMBL" id="KRM09348.1"/>
    </source>
</evidence>
<dbReference type="EMBL" id="AZGF01000044">
    <property type="protein sequence ID" value="KRM09348.1"/>
    <property type="molecule type" value="Genomic_DNA"/>
</dbReference>
<keyword evidence="1" id="KW-1133">Transmembrane helix</keyword>
<comment type="caution">
    <text evidence="2">The sequence shown here is derived from an EMBL/GenBank/DDBJ whole genome shotgun (WGS) entry which is preliminary data.</text>
</comment>